<evidence type="ECO:0000256" key="3">
    <source>
        <dbReference type="ARBA" id="ARBA00022729"/>
    </source>
</evidence>
<name>A0ABV7E0G4_9RHOB</name>
<dbReference type="Gene3D" id="3.40.190.10">
    <property type="entry name" value="Periplasmic binding protein-like II"/>
    <property type="match status" value="2"/>
</dbReference>
<comment type="subcellular location">
    <subcellularLocation>
        <location evidence="1">Cell envelope</location>
    </subcellularLocation>
</comment>
<keyword evidence="8" id="KW-1185">Reference proteome</keyword>
<evidence type="ECO:0000313" key="7">
    <source>
        <dbReference type="EMBL" id="MFC3087779.1"/>
    </source>
</evidence>
<dbReference type="InterPro" id="IPR018313">
    <property type="entry name" value="SBP_3_CS"/>
</dbReference>
<dbReference type="RefSeq" id="WP_197642134.1">
    <property type="nucleotide sequence ID" value="NZ_JAEACP010000003.1"/>
</dbReference>
<evidence type="ECO:0000256" key="1">
    <source>
        <dbReference type="ARBA" id="ARBA00004196"/>
    </source>
</evidence>
<reference evidence="8" key="1">
    <citation type="journal article" date="2019" name="Int. J. Syst. Evol. Microbiol.">
        <title>The Global Catalogue of Microorganisms (GCM) 10K type strain sequencing project: providing services to taxonomists for standard genome sequencing and annotation.</title>
        <authorList>
            <consortium name="The Broad Institute Genomics Platform"/>
            <consortium name="The Broad Institute Genome Sequencing Center for Infectious Disease"/>
            <person name="Wu L."/>
            <person name="Ma J."/>
        </authorList>
    </citation>
    <scope>NUCLEOTIDE SEQUENCE [LARGE SCALE GENOMIC DNA]</scope>
    <source>
        <strain evidence="8">KCTC 62102</strain>
    </source>
</reference>
<evidence type="ECO:0000256" key="4">
    <source>
        <dbReference type="RuleBase" id="RU003744"/>
    </source>
</evidence>
<dbReference type="PANTHER" id="PTHR35936">
    <property type="entry name" value="MEMBRANE-BOUND LYTIC MUREIN TRANSGLYCOSYLASE F"/>
    <property type="match status" value="1"/>
</dbReference>
<gene>
    <name evidence="7" type="ORF">ACFOD6_17155</name>
</gene>
<dbReference type="SUPFAM" id="SSF53850">
    <property type="entry name" value="Periplasmic binding protein-like II"/>
    <property type="match status" value="1"/>
</dbReference>
<evidence type="ECO:0000256" key="2">
    <source>
        <dbReference type="ARBA" id="ARBA00010333"/>
    </source>
</evidence>
<comment type="similarity">
    <text evidence="2 4">Belongs to the bacterial solute-binding protein 3 family.</text>
</comment>
<organism evidence="7 8">
    <name type="scientific">Tabrizicola soli</name>
    <dbReference type="NCBI Taxonomy" id="2185115"/>
    <lineage>
        <taxon>Bacteria</taxon>
        <taxon>Pseudomonadati</taxon>
        <taxon>Pseudomonadota</taxon>
        <taxon>Alphaproteobacteria</taxon>
        <taxon>Rhodobacterales</taxon>
        <taxon>Paracoccaceae</taxon>
        <taxon>Tabrizicola</taxon>
    </lineage>
</organism>
<feature type="domain" description="Solute-binding protein family 3/N-terminal" evidence="6">
    <location>
        <begin position="22"/>
        <end position="239"/>
    </location>
</feature>
<evidence type="ECO:0000259" key="6">
    <source>
        <dbReference type="SMART" id="SM00062"/>
    </source>
</evidence>
<dbReference type="SMART" id="SM00062">
    <property type="entry name" value="PBPb"/>
    <property type="match status" value="1"/>
</dbReference>
<evidence type="ECO:0000313" key="8">
    <source>
        <dbReference type="Proteomes" id="UP001595445"/>
    </source>
</evidence>
<dbReference type="Pfam" id="PF00497">
    <property type="entry name" value="SBP_bac_3"/>
    <property type="match status" value="1"/>
</dbReference>
<dbReference type="Proteomes" id="UP001595445">
    <property type="component" value="Unassembled WGS sequence"/>
</dbReference>
<feature type="chain" id="PRO_5047145320" evidence="5">
    <location>
        <begin position="20"/>
        <end position="243"/>
    </location>
</feature>
<dbReference type="InterPro" id="IPR001638">
    <property type="entry name" value="Solute-binding_3/MltF_N"/>
</dbReference>
<dbReference type="PROSITE" id="PS01039">
    <property type="entry name" value="SBP_BACTERIAL_3"/>
    <property type="match status" value="1"/>
</dbReference>
<keyword evidence="3 5" id="KW-0732">Signal</keyword>
<evidence type="ECO:0000256" key="5">
    <source>
        <dbReference type="SAM" id="SignalP"/>
    </source>
</evidence>
<accession>A0ABV7E0G4</accession>
<sequence>MKKLLLATAFALVAGSVGAQDAIKIGTEGAYEPYNYIDQATGELVGFEIELGAELCKRAGLTCEFVQNDWDSIIPNLQSGNYDAIMAGMSITDERKQVIDFSENYTPPSKSAYLALSADANIGEGAVIAAQTGTIQAGYIAEQAGNTLLEFATPDETVAAVKNGEADAVFADKDYLVPIAGDSGGALVMLDNDVALGGGIGIGMRKSDTELRAKFDEAIKAMKADGSLNALIVKYFGEESDKF</sequence>
<protein>
    <submittedName>
        <fullName evidence="7">Transporter substrate-binding domain-containing protein</fullName>
    </submittedName>
</protein>
<comment type="caution">
    <text evidence="7">The sequence shown here is derived from an EMBL/GenBank/DDBJ whole genome shotgun (WGS) entry which is preliminary data.</text>
</comment>
<dbReference type="PANTHER" id="PTHR35936:SF19">
    <property type="entry name" value="AMINO-ACID-BINDING PROTEIN YXEM-RELATED"/>
    <property type="match status" value="1"/>
</dbReference>
<dbReference type="EMBL" id="JBHRSM010000026">
    <property type="protein sequence ID" value="MFC3087779.1"/>
    <property type="molecule type" value="Genomic_DNA"/>
</dbReference>
<feature type="signal peptide" evidence="5">
    <location>
        <begin position="1"/>
        <end position="19"/>
    </location>
</feature>
<proteinExistence type="inferred from homology"/>